<keyword evidence="4" id="KW-0732">Signal</keyword>
<evidence type="ECO:0000259" key="9">
    <source>
        <dbReference type="Pfam" id="PF25198"/>
    </source>
</evidence>
<name>A0A370GQ26_9BACI</name>
<feature type="domain" description="Spore germination GerAC-like C-terminal" evidence="8">
    <location>
        <begin position="207"/>
        <end position="375"/>
    </location>
</feature>
<dbReference type="PANTHER" id="PTHR35789:SF1">
    <property type="entry name" value="SPORE GERMINATION PROTEIN B3"/>
    <property type="match status" value="1"/>
</dbReference>
<evidence type="ECO:0000256" key="3">
    <source>
        <dbReference type="ARBA" id="ARBA00022544"/>
    </source>
</evidence>
<evidence type="ECO:0000256" key="7">
    <source>
        <dbReference type="ARBA" id="ARBA00023288"/>
    </source>
</evidence>
<dbReference type="InterPro" id="IPR057336">
    <property type="entry name" value="GerAC_N"/>
</dbReference>
<dbReference type="PROSITE" id="PS51257">
    <property type="entry name" value="PROKAR_LIPOPROTEIN"/>
    <property type="match status" value="1"/>
</dbReference>
<comment type="caution">
    <text evidence="10">The sequence shown here is derived from an EMBL/GenBank/DDBJ whole genome shotgun (WGS) entry which is preliminary data.</text>
</comment>
<feature type="domain" description="Spore germination protein N-terminal" evidence="9">
    <location>
        <begin position="21"/>
        <end position="194"/>
    </location>
</feature>
<evidence type="ECO:0000256" key="4">
    <source>
        <dbReference type="ARBA" id="ARBA00022729"/>
    </source>
</evidence>
<gene>
    <name evidence="10" type="ORF">DFR59_102463</name>
</gene>
<accession>A0A370GQ26</accession>
<dbReference type="InterPro" id="IPR046953">
    <property type="entry name" value="Spore_GerAC-like_C"/>
</dbReference>
<dbReference type="EMBL" id="QQAY01000002">
    <property type="protein sequence ID" value="RDI45828.1"/>
    <property type="molecule type" value="Genomic_DNA"/>
</dbReference>
<evidence type="ECO:0000256" key="5">
    <source>
        <dbReference type="ARBA" id="ARBA00023136"/>
    </source>
</evidence>
<dbReference type="PANTHER" id="PTHR35789">
    <property type="entry name" value="SPORE GERMINATION PROTEIN B3"/>
    <property type="match status" value="1"/>
</dbReference>
<keyword evidence="3" id="KW-0309">Germination</keyword>
<evidence type="ECO:0000256" key="2">
    <source>
        <dbReference type="ARBA" id="ARBA00007886"/>
    </source>
</evidence>
<sequence length="378" mass="43006">MNKSLLIIIMSLCLILSGCWDQQPLRNARLVFASSFDLTENNKILTTSDIRSLKGEVRGTENLQAANVFVEAEGNTLRDTRILMDKKLSGDFSPNKTRVLLIGDELAAKRELYPLFDILYRDPRSSLGAKVAIVEGSASELLKMNVVGEVLIGEEIYKLLQSVEVNTLAPIENVQSVCTKIFDEGQDFMLPYLSRIQNQEEFAVDVTGTALFHKQKFTGKILRGDEPSLILLLKEERKKFTRFSIKVNPDAINGQKYITIQVKRDKVQRHLHIQNNRLQSVTFDVNFDVIATEYPKNKLYSKKEIKELNKKISKSMTDCMNQAIKKIQDANSDVLAIGRDLISFHPEVWKQMDWENEYPNIPIKAKVNVKIVDTGIIK</sequence>
<protein>
    <submittedName>
        <fullName evidence="10">Ger(X)C family germination protein</fullName>
    </submittedName>
</protein>
<evidence type="ECO:0000256" key="6">
    <source>
        <dbReference type="ARBA" id="ARBA00023139"/>
    </source>
</evidence>
<evidence type="ECO:0000313" key="11">
    <source>
        <dbReference type="Proteomes" id="UP000255326"/>
    </source>
</evidence>
<dbReference type="InterPro" id="IPR038501">
    <property type="entry name" value="Spore_GerAC_C_sf"/>
</dbReference>
<comment type="subcellular location">
    <subcellularLocation>
        <location evidence="1">Membrane</location>
        <topology evidence="1">Lipid-anchor</topology>
    </subcellularLocation>
</comment>
<proteinExistence type="inferred from homology"/>
<dbReference type="Pfam" id="PF05504">
    <property type="entry name" value="Spore_GerAC"/>
    <property type="match status" value="1"/>
</dbReference>
<evidence type="ECO:0000256" key="1">
    <source>
        <dbReference type="ARBA" id="ARBA00004635"/>
    </source>
</evidence>
<organism evidence="10 11">
    <name type="scientific">Falsibacillus pallidus</name>
    <dbReference type="NCBI Taxonomy" id="493781"/>
    <lineage>
        <taxon>Bacteria</taxon>
        <taxon>Bacillati</taxon>
        <taxon>Bacillota</taxon>
        <taxon>Bacilli</taxon>
        <taxon>Bacillales</taxon>
        <taxon>Bacillaceae</taxon>
        <taxon>Falsibacillus</taxon>
    </lineage>
</organism>
<dbReference type="Gene3D" id="3.30.300.210">
    <property type="entry name" value="Nutrient germinant receptor protein C, domain 3"/>
    <property type="match status" value="1"/>
</dbReference>
<dbReference type="Pfam" id="PF25198">
    <property type="entry name" value="Spore_GerAC_N"/>
    <property type="match status" value="1"/>
</dbReference>
<comment type="similarity">
    <text evidence="2">Belongs to the GerABKC lipoprotein family.</text>
</comment>
<dbReference type="AlphaFoldDB" id="A0A370GQ26"/>
<dbReference type="RefSeq" id="WP_114744639.1">
    <property type="nucleotide sequence ID" value="NZ_QQAY01000002.1"/>
</dbReference>
<evidence type="ECO:0000259" key="8">
    <source>
        <dbReference type="Pfam" id="PF05504"/>
    </source>
</evidence>
<keyword evidence="6" id="KW-0564">Palmitate</keyword>
<evidence type="ECO:0000313" key="10">
    <source>
        <dbReference type="EMBL" id="RDI45828.1"/>
    </source>
</evidence>
<dbReference type="OrthoDB" id="2569624at2"/>
<reference evidence="10 11" key="1">
    <citation type="submission" date="2018-07" db="EMBL/GenBank/DDBJ databases">
        <title>Genomic Encyclopedia of Type Strains, Phase IV (KMG-IV): sequencing the most valuable type-strain genomes for metagenomic binning, comparative biology and taxonomic classification.</title>
        <authorList>
            <person name="Goeker M."/>
        </authorList>
    </citation>
    <scope>NUCLEOTIDE SEQUENCE [LARGE SCALE GENOMIC DNA]</scope>
    <source>
        <strain evidence="10 11">DSM 25281</strain>
    </source>
</reference>
<keyword evidence="11" id="KW-1185">Reference proteome</keyword>
<dbReference type="InterPro" id="IPR008844">
    <property type="entry name" value="Spore_GerAC-like"/>
</dbReference>
<keyword evidence="5" id="KW-0472">Membrane</keyword>
<dbReference type="GO" id="GO:0009847">
    <property type="term" value="P:spore germination"/>
    <property type="evidence" value="ECO:0007669"/>
    <property type="project" value="InterPro"/>
</dbReference>
<keyword evidence="7" id="KW-0449">Lipoprotein</keyword>
<dbReference type="GO" id="GO:0016020">
    <property type="term" value="C:membrane"/>
    <property type="evidence" value="ECO:0007669"/>
    <property type="project" value="UniProtKB-SubCell"/>
</dbReference>
<dbReference type="Proteomes" id="UP000255326">
    <property type="component" value="Unassembled WGS sequence"/>
</dbReference>
<dbReference type="NCBIfam" id="TIGR02887">
    <property type="entry name" value="spore_ger_x_C"/>
    <property type="match status" value="1"/>
</dbReference>